<dbReference type="InterPro" id="IPR036866">
    <property type="entry name" value="RibonucZ/Hydroxyglut_hydro"/>
</dbReference>
<dbReference type="Proteomes" id="UP001154272">
    <property type="component" value="Unassembled WGS sequence"/>
</dbReference>
<reference evidence="6" key="1">
    <citation type="submission" date="2022-10" db="EMBL/GenBank/DDBJ databases">
        <authorList>
            <person name="Botero Cardona J."/>
        </authorList>
    </citation>
    <scope>NUCLEOTIDE SEQUENCE</scope>
    <source>
        <strain evidence="6">R-83534</strain>
    </source>
</reference>
<sequence>MERFLFLSIASLRIEIMPVTMLRQNCMLIWDQGLKKGIVSDPGGDLPLIIQAIEADDIEIQAILLTHGHFDHVGVTTALQHYLQDKYQKEIPILGPSQEDQFLLDKVQQDVLNFGTKIDNAQNVKPTRFLNDKEKLSFDGINLEVLHVPGHTPGHIVFYEPKARFMITGDVLFKGTIGRADFAYGNEGLLIKTIKEKLLPLGDDIYVLPGHGIGSTIGFERLNNPFLI</sequence>
<organism evidence="6 7">
    <name type="scientific">Commensalibacter papalotli</name>
    <name type="common">ex Botero et al. 2024</name>
    <dbReference type="NCBI Taxonomy" id="2972766"/>
    <lineage>
        <taxon>Bacteria</taxon>
        <taxon>Pseudomonadati</taxon>
        <taxon>Pseudomonadota</taxon>
        <taxon>Alphaproteobacteria</taxon>
        <taxon>Acetobacterales</taxon>
        <taxon>Acetobacteraceae</taxon>
    </lineage>
</organism>
<comment type="cofactor">
    <cofactor evidence="1">
        <name>Zn(2+)</name>
        <dbReference type="ChEBI" id="CHEBI:29105"/>
    </cofactor>
</comment>
<dbReference type="PANTHER" id="PTHR46233:SF3">
    <property type="entry name" value="HYDROXYACYLGLUTATHIONE HYDROLASE GLOC"/>
    <property type="match status" value="1"/>
</dbReference>
<name>A0ABM9HSZ2_9PROT</name>
<keyword evidence="4" id="KW-0862">Zinc</keyword>
<evidence type="ECO:0000313" key="7">
    <source>
        <dbReference type="Proteomes" id="UP001154272"/>
    </source>
</evidence>
<dbReference type="InterPro" id="IPR001279">
    <property type="entry name" value="Metallo-B-lactamas"/>
</dbReference>
<dbReference type="EMBL" id="CAMXCH010000004">
    <property type="protein sequence ID" value="CAI3952685.1"/>
    <property type="molecule type" value="Genomic_DNA"/>
</dbReference>
<accession>A0ABM9HSZ2</accession>
<gene>
    <name evidence="6" type="ORF">R83534S58_LOCUS1809</name>
</gene>
<proteinExistence type="predicted"/>
<evidence type="ECO:0000313" key="6">
    <source>
        <dbReference type="EMBL" id="CAI3952685.1"/>
    </source>
</evidence>
<dbReference type="Pfam" id="PF00753">
    <property type="entry name" value="Lactamase_B"/>
    <property type="match status" value="1"/>
</dbReference>
<feature type="domain" description="Metallo-beta-lactamase" evidence="5">
    <location>
        <begin position="23"/>
        <end position="211"/>
    </location>
</feature>
<evidence type="ECO:0000256" key="4">
    <source>
        <dbReference type="ARBA" id="ARBA00022833"/>
    </source>
</evidence>
<dbReference type="PANTHER" id="PTHR46233">
    <property type="entry name" value="HYDROXYACYLGLUTATHIONE HYDROLASE GLOC"/>
    <property type="match status" value="1"/>
</dbReference>
<protein>
    <submittedName>
        <fullName evidence="6">Beta-lactamase superfamily II (GloB) (PDB:1QH3) (PUBMED:25670698)</fullName>
    </submittedName>
</protein>
<dbReference type="SMART" id="SM00849">
    <property type="entry name" value="Lactamase_B"/>
    <property type="match status" value="1"/>
</dbReference>
<keyword evidence="7" id="KW-1185">Reference proteome</keyword>
<dbReference type="Gene3D" id="3.60.15.10">
    <property type="entry name" value="Ribonuclease Z/Hydroxyacylglutathione hydrolase-like"/>
    <property type="match status" value="1"/>
</dbReference>
<comment type="caution">
    <text evidence="6">The sequence shown here is derived from an EMBL/GenBank/DDBJ whole genome shotgun (WGS) entry which is preliminary data.</text>
</comment>
<evidence type="ECO:0000256" key="3">
    <source>
        <dbReference type="ARBA" id="ARBA00022801"/>
    </source>
</evidence>
<dbReference type="InterPro" id="IPR051453">
    <property type="entry name" value="MBL_Glyoxalase_II"/>
</dbReference>
<dbReference type="SUPFAM" id="SSF56281">
    <property type="entry name" value="Metallo-hydrolase/oxidoreductase"/>
    <property type="match status" value="1"/>
</dbReference>
<keyword evidence="2" id="KW-0479">Metal-binding</keyword>
<evidence type="ECO:0000256" key="2">
    <source>
        <dbReference type="ARBA" id="ARBA00022723"/>
    </source>
</evidence>
<evidence type="ECO:0000256" key="1">
    <source>
        <dbReference type="ARBA" id="ARBA00001947"/>
    </source>
</evidence>
<keyword evidence="3" id="KW-0378">Hydrolase</keyword>
<evidence type="ECO:0000259" key="5">
    <source>
        <dbReference type="SMART" id="SM00849"/>
    </source>
</evidence>